<comment type="subcellular location">
    <subcellularLocation>
        <location evidence="1">Membrane</location>
        <topology evidence="1">Multi-pass membrane protein</topology>
    </subcellularLocation>
</comment>
<dbReference type="Pfam" id="PF16916">
    <property type="entry name" value="ZT_dimer"/>
    <property type="match status" value="1"/>
</dbReference>
<dbReference type="InterPro" id="IPR036837">
    <property type="entry name" value="Cation_efflux_CTD_sf"/>
</dbReference>
<evidence type="ECO:0008006" key="13">
    <source>
        <dbReference type="Google" id="ProtNLM"/>
    </source>
</evidence>
<dbReference type="Gene3D" id="3.30.70.1350">
    <property type="entry name" value="Cation efflux protein, cytoplasmic domain"/>
    <property type="match status" value="1"/>
</dbReference>
<organism evidence="11 12">
    <name type="scientific">Desulfoferula mesophila</name>
    <dbReference type="NCBI Taxonomy" id="3058419"/>
    <lineage>
        <taxon>Bacteria</taxon>
        <taxon>Pseudomonadati</taxon>
        <taxon>Thermodesulfobacteriota</taxon>
        <taxon>Desulfarculia</taxon>
        <taxon>Desulfarculales</taxon>
        <taxon>Desulfarculaceae</taxon>
        <taxon>Desulfoferula</taxon>
    </lineage>
</organism>
<gene>
    <name evidence="11" type="ORF">FAK_02390</name>
</gene>
<dbReference type="EMBL" id="AP028679">
    <property type="protein sequence ID" value="BEQ13173.1"/>
    <property type="molecule type" value="Genomic_DNA"/>
</dbReference>
<dbReference type="KEGG" id="dmp:FAK_02390"/>
<dbReference type="SUPFAM" id="SSF160240">
    <property type="entry name" value="Cation efflux protein cytoplasmic domain-like"/>
    <property type="match status" value="1"/>
</dbReference>
<evidence type="ECO:0000256" key="8">
    <source>
        <dbReference type="SAM" id="Phobius"/>
    </source>
</evidence>
<keyword evidence="3" id="KW-0813">Transport</keyword>
<dbReference type="InterPro" id="IPR027470">
    <property type="entry name" value="Cation_efflux_CTD"/>
</dbReference>
<dbReference type="Proteomes" id="UP001366166">
    <property type="component" value="Chromosome"/>
</dbReference>
<dbReference type="GO" id="GO:0005886">
    <property type="term" value="C:plasma membrane"/>
    <property type="evidence" value="ECO:0007669"/>
    <property type="project" value="TreeGrafter"/>
</dbReference>
<feature type="domain" description="Cation efflux protein cytoplasmic" evidence="10">
    <location>
        <begin position="226"/>
        <end position="291"/>
    </location>
</feature>
<dbReference type="GO" id="GO:0006882">
    <property type="term" value="P:intracellular zinc ion homeostasis"/>
    <property type="evidence" value="ECO:0007669"/>
    <property type="project" value="TreeGrafter"/>
</dbReference>
<dbReference type="RefSeq" id="WP_338604561.1">
    <property type="nucleotide sequence ID" value="NZ_AP028679.1"/>
</dbReference>
<feature type="transmembrane region" description="Helical" evidence="8">
    <location>
        <begin position="37"/>
        <end position="57"/>
    </location>
</feature>
<feature type="transmembrane region" description="Helical" evidence="8">
    <location>
        <begin position="170"/>
        <end position="190"/>
    </location>
</feature>
<evidence type="ECO:0000256" key="2">
    <source>
        <dbReference type="ARBA" id="ARBA00008114"/>
    </source>
</evidence>
<protein>
    <recommendedName>
        <fullName evidence="13">Cation diffusion facilitator family transporter</fullName>
    </recommendedName>
</protein>
<proteinExistence type="inferred from homology"/>
<dbReference type="PANTHER" id="PTHR43840">
    <property type="entry name" value="MITOCHONDRIAL METAL TRANSPORTER 1-RELATED"/>
    <property type="match status" value="1"/>
</dbReference>
<dbReference type="GO" id="GO:0015086">
    <property type="term" value="F:cadmium ion transmembrane transporter activity"/>
    <property type="evidence" value="ECO:0007669"/>
    <property type="project" value="TreeGrafter"/>
</dbReference>
<dbReference type="InterPro" id="IPR036105">
    <property type="entry name" value="DiNase_FeMo-co_biosyn_sf"/>
</dbReference>
<dbReference type="InterPro" id="IPR002524">
    <property type="entry name" value="Cation_efflux"/>
</dbReference>
<evidence type="ECO:0000256" key="5">
    <source>
        <dbReference type="ARBA" id="ARBA00022989"/>
    </source>
</evidence>
<comment type="similarity">
    <text evidence="2">Belongs to the cation diffusion facilitator (CDF) transporter (TC 2.A.4) family.</text>
</comment>
<name>A0AAU9E7N8_9BACT</name>
<feature type="transmembrane region" description="Helical" evidence="8">
    <location>
        <begin position="94"/>
        <end position="112"/>
    </location>
</feature>
<evidence type="ECO:0000313" key="11">
    <source>
        <dbReference type="EMBL" id="BEQ13173.1"/>
    </source>
</evidence>
<dbReference type="Gene3D" id="3.30.420.130">
    <property type="entry name" value="Dinitrogenase iron-molybdenum cofactor biosynthesis domain"/>
    <property type="match status" value="1"/>
</dbReference>
<feature type="domain" description="Cation efflux protein transmembrane" evidence="9">
    <location>
        <begin position="36"/>
        <end position="221"/>
    </location>
</feature>
<accession>A0AAU9E7N8</accession>
<evidence type="ECO:0000256" key="3">
    <source>
        <dbReference type="ARBA" id="ARBA00022448"/>
    </source>
</evidence>
<dbReference type="InterPro" id="IPR050291">
    <property type="entry name" value="CDF_Transporter"/>
</dbReference>
<dbReference type="InterPro" id="IPR058533">
    <property type="entry name" value="Cation_efflux_TM"/>
</dbReference>
<dbReference type="Gene3D" id="1.20.1510.10">
    <property type="entry name" value="Cation efflux protein transmembrane domain"/>
    <property type="match status" value="1"/>
</dbReference>
<sequence>MNPQEKQIGTTPGKGGDQTLTASEEIKRARGRAGFSIILNLSLALLKGVAGVLSGSAALLGDAVHSATDVVGSGAAYAGLWLAGRRHPSFPYGLYKAESVATLITAVAIILAGYEIGRNALMGAKPLPVVDLALPAALLSLVVTVGFGLYQVRAGRQLHSVALVADGRDYLVDGMSTVAVVAGLVGAHFGLDLDRWAAGVVALFVFWSGGQLMWRALRDLLDQAIDRESERRIIKEVESHPSVEEVSRCFSRTAGGRFLVDLDVVLRTSSLQLAERIAARLEADIRRRFPQVVSARVMPRTHQSSQIRQFTPVKGPEGDMEGHLARAPWFRLDVIDRESRKVVSRQYLENPNWNQERKRGLLVGRWLLEMKPDQVVVAEIKEGTATTLLEEAGVQLILAKDLESGN</sequence>
<dbReference type="NCBIfam" id="TIGR01297">
    <property type="entry name" value="CDF"/>
    <property type="match status" value="1"/>
</dbReference>
<reference evidence="12" key="1">
    <citation type="journal article" date="2023" name="Arch. Microbiol.">
        <title>Desulfoferula mesophilus gen. nov. sp. nov., a mesophilic sulfate-reducing bacterium isolated from a brackish lake sediment.</title>
        <authorList>
            <person name="Watanabe T."/>
            <person name="Yabe T."/>
            <person name="Tsuji J.M."/>
            <person name="Fukui M."/>
        </authorList>
    </citation>
    <scope>NUCLEOTIDE SEQUENCE [LARGE SCALE GENOMIC DNA]</scope>
    <source>
        <strain evidence="12">12FAK</strain>
    </source>
</reference>
<dbReference type="InterPro" id="IPR027469">
    <property type="entry name" value="Cation_efflux_TMD_sf"/>
</dbReference>
<dbReference type="Pfam" id="PF01545">
    <property type="entry name" value="Cation_efflux"/>
    <property type="match status" value="1"/>
</dbReference>
<dbReference type="GO" id="GO:0015341">
    <property type="term" value="F:zinc efflux antiporter activity"/>
    <property type="evidence" value="ECO:0007669"/>
    <property type="project" value="TreeGrafter"/>
</dbReference>
<keyword evidence="4 8" id="KW-0812">Transmembrane</keyword>
<evidence type="ECO:0000259" key="10">
    <source>
        <dbReference type="Pfam" id="PF16916"/>
    </source>
</evidence>
<feature type="region of interest" description="Disordered" evidence="7">
    <location>
        <begin position="1"/>
        <end position="20"/>
    </location>
</feature>
<evidence type="ECO:0000256" key="6">
    <source>
        <dbReference type="ARBA" id="ARBA00023136"/>
    </source>
</evidence>
<keyword evidence="12" id="KW-1185">Reference proteome</keyword>
<keyword evidence="6 8" id="KW-0472">Membrane</keyword>
<evidence type="ECO:0000313" key="12">
    <source>
        <dbReference type="Proteomes" id="UP001366166"/>
    </source>
</evidence>
<evidence type="ECO:0000259" key="9">
    <source>
        <dbReference type="Pfam" id="PF01545"/>
    </source>
</evidence>
<evidence type="ECO:0000256" key="1">
    <source>
        <dbReference type="ARBA" id="ARBA00004141"/>
    </source>
</evidence>
<dbReference type="GO" id="GO:0015093">
    <property type="term" value="F:ferrous iron transmembrane transporter activity"/>
    <property type="evidence" value="ECO:0007669"/>
    <property type="project" value="TreeGrafter"/>
</dbReference>
<dbReference type="PANTHER" id="PTHR43840:SF15">
    <property type="entry name" value="MITOCHONDRIAL METAL TRANSPORTER 1-RELATED"/>
    <property type="match status" value="1"/>
</dbReference>
<keyword evidence="5 8" id="KW-1133">Transmembrane helix</keyword>
<evidence type="ECO:0000256" key="4">
    <source>
        <dbReference type="ARBA" id="ARBA00022692"/>
    </source>
</evidence>
<dbReference type="SUPFAM" id="SSF53146">
    <property type="entry name" value="Nitrogenase accessory factor-like"/>
    <property type="match status" value="1"/>
</dbReference>
<feature type="transmembrane region" description="Helical" evidence="8">
    <location>
        <begin position="196"/>
        <end position="217"/>
    </location>
</feature>
<feature type="transmembrane region" description="Helical" evidence="8">
    <location>
        <begin position="132"/>
        <end position="150"/>
    </location>
</feature>
<evidence type="ECO:0000256" key="7">
    <source>
        <dbReference type="SAM" id="MobiDB-lite"/>
    </source>
</evidence>
<feature type="compositionally biased region" description="Polar residues" evidence="7">
    <location>
        <begin position="1"/>
        <end position="10"/>
    </location>
</feature>
<dbReference type="SUPFAM" id="SSF161111">
    <property type="entry name" value="Cation efflux protein transmembrane domain-like"/>
    <property type="match status" value="1"/>
</dbReference>
<dbReference type="AlphaFoldDB" id="A0AAU9E7N8"/>